<dbReference type="AlphaFoldDB" id="A0A9W6VHZ9"/>
<dbReference type="PANTHER" id="PTHR43085">
    <property type="entry name" value="HEXOKINASE FAMILY MEMBER"/>
    <property type="match status" value="1"/>
</dbReference>
<dbReference type="CDD" id="cd01167">
    <property type="entry name" value="bac_FRK"/>
    <property type="match status" value="1"/>
</dbReference>
<keyword evidence="5" id="KW-0067">ATP-binding</keyword>
<comment type="similarity">
    <text evidence="1">Belongs to the carbohydrate kinase PfkB family.</text>
</comment>
<protein>
    <submittedName>
        <fullName evidence="7">Fructokinase</fullName>
    </submittedName>
</protein>
<dbReference type="SUPFAM" id="SSF53613">
    <property type="entry name" value="Ribokinase-like"/>
    <property type="match status" value="1"/>
</dbReference>
<keyword evidence="8" id="KW-1185">Reference proteome</keyword>
<evidence type="ECO:0000256" key="1">
    <source>
        <dbReference type="ARBA" id="ARBA00010688"/>
    </source>
</evidence>
<dbReference type="EMBL" id="BSTI01000015">
    <property type="protein sequence ID" value="GLY69215.1"/>
    <property type="molecule type" value="Genomic_DNA"/>
</dbReference>
<proteinExistence type="inferred from homology"/>
<keyword evidence="4" id="KW-0418">Kinase</keyword>
<dbReference type="PANTHER" id="PTHR43085:SF1">
    <property type="entry name" value="PSEUDOURIDINE KINASE-RELATED"/>
    <property type="match status" value="1"/>
</dbReference>
<dbReference type="InterPro" id="IPR050306">
    <property type="entry name" value="PfkB_Carbo_kinase"/>
</dbReference>
<evidence type="ECO:0000313" key="8">
    <source>
        <dbReference type="Proteomes" id="UP001165136"/>
    </source>
</evidence>
<dbReference type="PROSITE" id="PS00584">
    <property type="entry name" value="PFKB_KINASES_2"/>
    <property type="match status" value="1"/>
</dbReference>
<accession>A0A9W6VHZ9</accession>
<evidence type="ECO:0000256" key="4">
    <source>
        <dbReference type="ARBA" id="ARBA00022777"/>
    </source>
</evidence>
<dbReference type="Proteomes" id="UP001165136">
    <property type="component" value="Unassembled WGS sequence"/>
</dbReference>
<dbReference type="GO" id="GO:0005524">
    <property type="term" value="F:ATP binding"/>
    <property type="evidence" value="ECO:0007669"/>
    <property type="project" value="UniProtKB-KW"/>
</dbReference>
<keyword evidence="3" id="KW-0547">Nucleotide-binding</keyword>
<dbReference type="GO" id="GO:0016301">
    <property type="term" value="F:kinase activity"/>
    <property type="evidence" value="ECO:0007669"/>
    <property type="project" value="UniProtKB-KW"/>
</dbReference>
<keyword evidence="2" id="KW-0808">Transferase</keyword>
<comment type="caution">
    <text evidence="7">The sequence shown here is derived from an EMBL/GenBank/DDBJ whole genome shotgun (WGS) entry which is preliminary data.</text>
</comment>
<evidence type="ECO:0000256" key="2">
    <source>
        <dbReference type="ARBA" id="ARBA00022679"/>
    </source>
</evidence>
<dbReference type="InterPro" id="IPR002173">
    <property type="entry name" value="Carboh/pur_kinase_PfkB_CS"/>
</dbReference>
<dbReference type="InterPro" id="IPR011611">
    <property type="entry name" value="PfkB_dom"/>
</dbReference>
<gene>
    <name evidence="7" type="primary">scrK</name>
    <name evidence="7" type="ORF">Atai01_58340</name>
</gene>
<evidence type="ECO:0000313" key="7">
    <source>
        <dbReference type="EMBL" id="GLY69215.1"/>
    </source>
</evidence>
<evidence type="ECO:0000256" key="3">
    <source>
        <dbReference type="ARBA" id="ARBA00022741"/>
    </source>
</evidence>
<feature type="domain" description="Carbohydrate kinase PfkB" evidence="6">
    <location>
        <begin position="61"/>
        <end position="332"/>
    </location>
</feature>
<reference evidence="7" key="1">
    <citation type="submission" date="2023-03" db="EMBL/GenBank/DDBJ databases">
        <title>Amycolatopsis taiwanensis NBRC 103393.</title>
        <authorList>
            <person name="Ichikawa N."/>
            <person name="Sato H."/>
            <person name="Tonouchi N."/>
        </authorList>
    </citation>
    <scope>NUCLEOTIDE SEQUENCE</scope>
    <source>
        <strain evidence="7">NBRC 103393</strain>
    </source>
</reference>
<dbReference type="InterPro" id="IPR029056">
    <property type="entry name" value="Ribokinase-like"/>
</dbReference>
<sequence length="338" mass="35322">MFRSKPVLATITTVIVVGGEALVDLVPGDFKGVWGLAPSRGVGAEPPQDIMDSGLRALVPRLGGGPYNVALAAGRLGAPTAFLSRISGDRFGQALRERLAASEVGLSMIQHGDEPTTLAVVALDDRGSASYTFYTEGTADRLFADPGPLPAEVSVLSLGTLGMVLEPGATAYEAVLRRESARGVLTALDPNVRADLIADPAAYRERFVSWLPDVRLLKLSDDDALWLAAGGELADAVKTWLDAGVDAVVLTHGAGGITVHTGSAPVSVPSAPARVIDTIGAGDTVQGALLAWLHTRNVRQLTEISREEWREALAFAAKAASITVSRSGAEPPKAEEMM</sequence>
<dbReference type="Gene3D" id="3.40.1190.20">
    <property type="match status" value="1"/>
</dbReference>
<organism evidence="7 8">
    <name type="scientific">Amycolatopsis taiwanensis</name>
    <dbReference type="NCBI Taxonomy" id="342230"/>
    <lineage>
        <taxon>Bacteria</taxon>
        <taxon>Bacillati</taxon>
        <taxon>Actinomycetota</taxon>
        <taxon>Actinomycetes</taxon>
        <taxon>Pseudonocardiales</taxon>
        <taxon>Pseudonocardiaceae</taxon>
        <taxon>Amycolatopsis</taxon>
    </lineage>
</organism>
<evidence type="ECO:0000259" key="6">
    <source>
        <dbReference type="Pfam" id="PF00294"/>
    </source>
</evidence>
<evidence type="ECO:0000256" key="5">
    <source>
        <dbReference type="ARBA" id="ARBA00022840"/>
    </source>
</evidence>
<dbReference type="Pfam" id="PF00294">
    <property type="entry name" value="PfkB"/>
    <property type="match status" value="1"/>
</dbReference>
<name>A0A9W6VHZ9_9PSEU</name>